<protein>
    <submittedName>
        <fullName evidence="5">Phage tail sheath subtilisin-like domain-containing protein</fullName>
    </submittedName>
</protein>
<dbReference type="InterPro" id="IPR035089">
    <property type="entry name" value="Phage_sheath_subtilisin"/>
</dbReference>
<dbReference type="PANTHER" id="PTHR35861:SF1">
    <property type="entry name" value="PHAGE TAIL SHEATH PROTEIN"/>
    <property type="match status" value="1"/>
</dbReference>
<comment type="caution">
    <text evidence="5">The sequence shown here is derived from an EMBL/GenBank/DDBJ whole genome shotgun (WGS) entry which is preliminary data.</text>
</comment>
<evidence type="ECO:0000313" key="6">
    <source>
        <dbReference type="Proteomes" id="UP001217178"/>
    </source>
</evidence>
<dbReference type="InterPro" id="IPR020287">
    <property type="entry name" value="Tail_sheath_C"/>
</dbReference>
<evidence type="ECO:0000259" key="4">
    <source>
        <dbReference type="Pfam" id="PF17482"/>
    </source>
</evidence>
<dbReference type="EMBL" id="JAQRFI010000058">
    <property type="protein sequence ID" value="MDC9591120.1"/>
    <property type="molecule type" value="Genomic_DNA"/>
</dbReference>
<dbReference type="Gene3D" id="3.40.50.11780">
    <property type="match status" value="1"/>
</dbReference>
<dbReference type="Pfam" id="PF04984">
    <property type="entry name" value="Phage_sheath_1"/>
    <property type="match status" value="1"/>
</dbReference>
<evidence type="ECO:0000313" key="5">
    <source>
        <dbReference type="EMBL" id="MDC9591120.1"/>
    </source>
</evidence>
<dbReference type="Pfam" id="PF17482">
    <property type="entry name" value="Phage_sheath_1C"/>
    <property type="match status" value="1"/>
</dbReference>
<dbReference type="Proteomes" id="UP001217178">
    <property type="component" value="Unassembled WGS sequence"/>
</dbReference>
<feature type="domain" description="Tail sheath protein C-terminal" evidence="4">
    <location>
        <begin position="380"/>
        <end position="485"/>
    </location>
</feature>
<evidence type="ECO:0000256" key="2">
    <source>
        <dbReference type="SAM" id="MobiDB-lite"/>
    </source>
</evidence>
<reference evidence="5 6" key="1">
    <citation type="submission" date="2023-02" db="EMBL/GenBank/DDBJ databases">
        <title>Entomopathogenic bacteria.</title>
        <authorList>
            <person name="Machado R.A."/>
        </authorList>
    </citation>
    <scope>NUCLEOTIDE SEQUENCE [LARGE SCALE GENOMIC DNA]</scope>
    <source>
        <strain evidence="5 6">XENO-10</strain>
    </source>
</reference>
<keyword evidence="6" id="KW-1185">Reference proteome</keyword>
<evidence type="ECO:0000256" key="1">
    <source>
        <dbReference type="ARBA" id="ARBA00008005"/>
    </source>
</evidence>
<accession>A0ABT5LMV9</accession>
<dbReference type="RefSeq" id="WP_273556360.1">
    <property type="nucleotide sequence ID" value="NZ_JAQRFI010000058.1"/>
</dbReference>
<feature type="region of interest" description="Disordered" evidence="2">
    <location>
        <begin position="79"/>
        <end position="104"/>
    </location>
</feature>
<feature type="domain" description="Tail sheath protein subtilisin-like" evidence="3">
    <location>
        <begin position="261"/>
        <end position="375"/>
    </location>
</feature>
<gene>
    <name evidence="5" type="ORF">PSI23_17965</name>
</gene>
<organism evidence="5 6">
    <name type="scientific">Xenorhabdus yunnanensis</name>
    <dbReference type="NCBI Taxonomy" id="3025878"/>
    <lineage>
        <taxon>Bacteria</taxon>
        <taxon>Pseudomonadati</taxon>
        <taxon>Pseudomonadota</taxon>
        <taxon>Gammaproteobacteria</taxon>
        <taxon>Enterobacterales</taxon>
        <taxon>Morganellaceae</taxon>
        <taxon>Xenorhabdus</taxon>
    </lineage>
</organism>
<evidence type="ECO:0000259" key="3">
    <source>
        <dbReference type="Pfam" id="PF04984"/>
    </source>
</evidence>
<dbReference type="PANTHER" id="PTHR35861">
    <property type="match status" value="1"/>
</dbReference>
<proteinExistence type="inferred from homology"/>
<dbReference type="InterPro" id="IPR052042">
    <property type="entry name" value="Tail_sheath_structural"/>
</dbReference>
<comment type="similarity">
    <text evidence="1">Belongs to the myoviridae tail sheath protein family.</text>
</comment>
<sequence length="490" mass="54929">MPAILKAPGVYIEEDASLALSVNHSATAVPVFIGKFTPKTVDSTQVCTRISNWLEFTSTFSLAPMTEIVIRSSIEPSFGDKGKKEGVEKDKAENKDVVKDKKEEVEKKETKAQETYQAETFSATEEPPKWVHYIEEVNLSKAVETLRLYFQNGGGACYIYSLNDFNNPSALTAIPEVIEQKGDVTLLVCAEDNQKYKTNVYEAVRSLLNDNKVGYFLIADSPDGESVPSVGNRTKVAAYYPQLETNLKFSTLPDDQDVLISGYGYEDKSGKDKMKTLEKLRETDNALAQKIDARLQQQQQRQLTLPPSAAIAGIYCQTDNQRGVWKAPANVALTGVKDLTDKVDDDRQGAMNNKGINVIRSFTDRGLMVWGARTCTDVNDTHWRYIPVRRLFNSVERDIRQALRAVLFETNNQPTWMRAKAAVDQYLYALWQKNALMGDRPEEAYFVHIGQDITMSDADIKQGKMIMKVGLAAVRPAEFIVLQFTQDVAQ</sequence>
<name>A0ABT5LMV9_9GAMM</name>